<dbReference type="Proteomes" id="UP000565521">
    <property type="component" value="Unassembled WGS sequence"/>
</dbReference>
<keyword evidence="2" id="KW-1185">Reference proteome</keyword>
<evidence type="ECO:0000313" key="1">
    <source>
        <dbReference type="EMBL" id="NVO32865.1"/>
    </source>
</evidence>
<protein>
    <recommendedName>
        <fullName evidence="3">Dipeptidylpeptidase IV N-terminal domain-containing protein</fullName>
    </recommendedName>
</protein>
<name>A0A7Y7U7S7_9BACT</name>
<dbReference type="EMBL" id="JABKAU010000039">
    <property type="protein sequence ID" value="NVO32865.1"/>
    <property type="molecule type" value="Genomic_DNA"/>
</dbReference>
<dbReference type="RefSeq" id="WP_176909728.1">
    <property type="nucleotide sequence ID" value="NZ_JABKAU010000039.1"/>
</dbReference>
<dbReference type="AlphaFoldDB" id="A0A7Y7U7S7"/>
<comment type="caution">
    <text evidence="1">The sequence shown here is derived from an EMBL/GenBank/DDBJ whole genome shotgun (WGS) entry which is preliminary data.</text>
</comment>
<accession>A0A7Y7U7S7</accession>
<dbReference type="InterPro" id="IPR011044">
    <property type="entry name" value="Quino_amine_DH_bsu"/>
</dbReference>
<organism evidence="1 2">
    <name type="scientific">Hymenobacter lapidiphilus</name>
    <dbReference type="NCBI Taxonomy" id="2608003"/>
    <lineage>
        <taxon>Bacteria</taxon>
        <taxon>Pseudomonadati</taxon>
        <taxon>Bacteroidota</taxon>
        <taxon>Cytophagia</taxon>
        <taxon>Cytophagales</taxon>
        <taxon>Hymenobacteraceae</taxon>
        <taxon>Hymenobacter</taxon>
    </lineage>
</organism>
<proteinExistence type="predicted"/>
<reference evidence="1 2" key="1">
    <citation type="submission" date="2020-05" db="EMBL/GenBank/DDBJ databases">
        <title>Hymenobacter terrestris sp. nov. and Hymenobacter lapidiphilus sp. nov., isolated from regoliths in Antarctica.</title>
        <authorList>
            <person name="Sedlacek I."/>
            <person name="Pantucek R."/>
            <person name="Zeman M."/>
            <person name="Holochova P."/>
            <person name="Kralova S."/>
            <person name="Stankova E."/>
            <person name="Sedo O."/>
            <person name="Micenkova L."/>
            <person name="Svec P."/>
            <person name="Gupta V."/>
            <person name="Sood U."/>
            <person name="Korpole U.S."/>
            <person name="Lal R."/>
        </authorList>
    </citation>
    <scope>NUCLEOTIDE SEQUENCE [LARGE SCALE GENOMIC DNA]</scope>
    <source>
        <strain evidence="1 2">P5342</strain>
    </source>
</reference>
<evidence type="ECO:0008006" key="3">
    <source>
        <dbReference type="Google" id="ProtNLM"/>
    </source>
</evidence>
<sequence>MPGHILRWTGLGTDPHAWVYVPGSRTQTAVALGRGQEAEYSGFKWLNTEPALLGMERHLGPTPAADRYRVARFSSAGQLLERGYEAPVGEQAWPASPSRDDRYWLIFSKSLHNDDPLAALMPVVALTVLDRHCPDKTVRLSGFGQLPNLELNESPWLCRGYRFVYSLEYSTQVQIVGRPTTRFQGAPAGVYLYDVAKGQRRLLVPGGRGAVASPVAYGVAYEKDHAVRVLDLTTGLDRTVYRSSPRERLQGLHWTPDGTRLYFAYTRYWGPAAWGLFTTGEKLIECSTGKERPFLGLQLGFTSYSWR</sequence>
<evidence type="ECO:0000313" key="2">
    <source>
        <dbReference type="Proteomes" id="UP000565521"/>
    </source>
</evidence>
<dbReference type="SUPFAM" id="SSF50969">
    <property type="entry name" value="YVTN repeat-like/Quinoprotein amine dehydrogenase"/>
    <property type="match status" value="1"/>
</dbReference>
<gene>
    <name evidence="1" type="ORF">HW554_16740</name>
</gene>